<name>A0A0W0TYY8_9GAMM</name>
<feature type="region of interest" description="Disordered" evidence="1">
    <location>
        <begin position="464"/>
        <end position="489"/>
    </location>
</feature>
<sequence>MPKKLVKGSKDGKVTQTSFVGNSKSLFSSLKTTKDLVLLSIAGNELCAGEYLQGIVKQAVVNHEGNLNPGEQRGKTTFLIADEIYWHNLKKLNPSENDVADLKAQAMQLGDNYFTDNIAAFLAPLGLAPEEFNNAHGGKTVTEQIAIINQLAAEQGKNFEIVRWKTWVSQDSTKQIEKMIPLYESVEGLSDSISLAVNDFAKRHSDNNDTGSKELWERRSKDYLTEECPSVMWLAASLGYNFVIYPGEMIPPFGTTKDFFVVGEHKARIQDGVNIKEACAHSEFCIHVKDPKRLVNWLEVHFQKSPLAPPKKPEKVESEQSVPVPPKQTSSTVLRGSNAFFAPTPAHALTSNDNNTPLQDEFFLERTSTDGETTGDKGVSNEQRLLIESLLTGINQALGQREPQVSPKQGKPKMQEQEDITNMFRGITLGIMDIPSIDVPTKLEILTKFVDDYTSKHLPQVQLSLQKKPPESCPASDPPEPSNRARRVL</sequence>
<protein>
    <submittedName>
        <fullName evidence="2">Uncharacterized protein</fullName>
    </submittedName>
</protein>
<dbReference type="EMBL" id="UASS01000040">
    <property type="protein sequence ID" value="SPX62764.1"/>
    <property type="molecule type" value="Genomic_DNA"/>
</dbReference>
<dbReference type="RefSeq" id="WP_058445004.1">
    <property type="nucleotide sequence ID" value="NZ_CAAAHT010000093.1"/>
</dbReference>
<dbReference type="Proteomes" id="UP000054698">
    <property type="component" value="Unassembled WGS sequence"/>
</dbReference>
<dbReference type="Proteomes" id="UP000251942">
    <property type="component" value="Unassembled WGS sequence"/>
</dbReference>
<dbReference type="AlphaFoldDB" id="A0A0W0TYY8"/>
<keyword evidence="4" id="KW-1185">Reference proteome</keyword>
<gene>
    <name evidence="2" type="ORF">Lfee_1252</name>
    <name evidence="3" type="ORF">NCTC12022_03529</name>
</gene>
<dbReference type="EMBL" id="LNYB01000039">
    <property type="protein sequence ID" value="KTD00615.1"/>
    <property type="molecule type" value="Genomic_DNA"/>
</dbReference>
<evidence type="ECO:0000256" key="1">
    <source>
        <dbReference type="SAM" id="MobiDB-lite"/>
    </source>
</evidence>
<feature type="region of interest" description="Disordered" evidence="1">
    <location>
        <begin position="306"/>
        <end position="333"/>
    </location>
</feature>
<dbReference type="PATRIC" id="fig|453.4.peg.1358"/>
<reference evidence="2 4" key="1">
    <citation type="submission" date="2015-11" db="EMBL/GenBank/DDBJ databases">
        <title>Genomic analysis of 38 Legionella species identifies large and diverse effector repertoires.</title>
        <authorList>
            <person name="Burstein D."/>
            <person name="Amaro F."/>
            <person name="Zusman T."/>
            <person name="Lifshitz Z."/>
            <person name="Cohen O."/>
            <person name="Gilbert J.A."/>
            <person name="Pupko T."/>
            <person name="Shuman H.A."/>
            <person name="Segal G."/>
        </authorList>
    </citation>
    <scope>NUCLEOTIDE SEQUENCE [LARGE SCALE GENOMIC DNA]</scope>
    <source>
        <strain evidence="2 4">WO-44C</strain>
    </source>
</reference>
<reference evidence="3 5" key="2">
    <citation type="submission" date="2018-06" db="EMBL/GenBank/DDBJ databases">
        <authorList>
            <consortium name="Pathogen Informatics"/>
            <person name="Doyle S."/>
        </authorList>
    </citation>
    <scope>NUCLEOTIDE SEQUENCE [LARGE SCALE GENOMIC DNA]</scope>
    <source>
        <strain evidence="3 5">NCTC12022</strain>
    </source>
</reference>
<organism evidence="2 4">
    <name type="scientific">Legionella feeleii</name>
    <dbReference type="NCBI Taxonomy" id="453"/>
    <lineage>
        <taxon>Bacteria</taxon>
        <taxon>Pseudomonadati</taxon>
        <taxon>Pseudomonadota</taxon>
        <taxon>Gammaproteobacteria</taxon>
        <taxon>Legionellales</taxon>
        <taxon>Legionellaceae</taxon>
        <taxon>Legionella</taxon>
    </lineage>
</organism>
<evidence type="ECO:0000313" key="3">
    <source>
        <dbReference type="EMBL" id="SPX62764.1"/>
    </source>
</evidence>
<proteinExistence type="predicted"/>
<accession>A0A0W0TYY8</accession>
<dbReference type="OrthoDB" id="5653377at2"/>
<evidence type="ECO:0000313" key="4">
    <source>
        <dbReference type="Proteomes" id="UP000054698"/>
    </source>
</evidence>
<evidence type="ECO:0000313" key="5">
    <source>
        <dbReference type="Proteomes" id="UP000251942"/>
    </source>
</evidence>
<evidence type="ECO:0000313" key="2">
    <source>
        <dbReference type="EMBL" id="KTD00615.1"/>
    </source>
</evidence>